<keyword evidence="1" id="KW-0472">Membrane</keyword>
<evidence type="ECO:0000313" key="2">
    <source>
        <dbReference type="EMBL" id="SEG14137.1"/>
    </source>
</evidence>
<keyword evidence="3" id="KW-1185">Reference proteome</keyword>
<keyword evidence="1" id="KW-1133">Transmembrane helix</keyword>
<reference evidence="3" key="1">
    <citation type="submission" date="2016-10" db="EMBL/GenBank/DDBJ databases">
        <authorList>
            <person name="Varghese N."/>
            <person name="Submissions S."/>
        </authorList>
    </citation>
    <scope>NUCLEOTIDE SEQUENCE [LARGE SCALE GENOMIC DNA]</scope>
    <source>
        <strain evidence="3">DSM 43163</strain>
    </source>
</reference>
<dbReference type="Proteomes" id="UP000236723">
    <property type="component" value="Unassembled WGS sequence"/>
</dbReference>
<gene>
    <name evidence="2" type="ORF">SAMN04489712_103368</name>
</gene>
<feature type="transmembrane region" description="Helical" evidence="1">
    <location>
        <begin position="6"/>
        <end position="26"/>
    </location>
</feature>
<accession>A0A1H5XRT0</accession>
<dbReference type="RefSeq" id="WP_268817497.1">
    <property type="nucleotide sequence ID" value="NZ_FNVO01000003.1"/>
</dbReference>
<organism evidence="2 3">
    <name type="scientific">Thermomonospora echinospora</name>
    <dbReference type="NCBI Taxonomy" id="1992"/>
    <lineage>
        <taxon>Bacteria</taxon>
        <taxon>Bacillati</taxon>
        <taxon>Actinomycetota</taxon>
        <taxon>Actinomycetes</taxon>
        <taxon>Streptosporangiales</taxon>
        <taxon>Thermomonosporaceae</taxon>
        <taxon>Thermomonospora</taxon>
    </lineage>
</organism>
<dbReference type="AlphaFoldDB" id="A0A1H5XRT0"/>
<protein>
    <submittedName>
        <fullName evidence="2">Uncharacterized protein</fullName>
    </submittedName>
</protein>
<keyword evidence="1" id="KW-0812">Transmembrane</keyword>
<sequence length="43" mass="4795">MPDIITTVLAKALVMALEALLTRLFVHLVQMARYRMALVPNAV</sequence>
<evidence type="ECO:0000256" key="1">
    <source>
        <dbReference type="SAM" id="Phobius"/>
    </source>
</evidence>
<evidence type="ECO:0000313" key="3">
    <source>
        <dbReference type="Proteomes" id="UP000236723"/>
    </source>
</evidence>
<dbReference type="EMBL" id="FNVO01000003">
    <property type="protein sequence ID" value="SEG14137.1"/>
    <property type="molecule type" value="Genomic_DNA"/>
</dbReference>
<proteinExistence type="predicted"/>
<name>A0A1H5XRT0_9ACTN</name>